<dbReference type="GO" id="GO:0008081">
    <property type="term" value="F:phosphoric diester hydrolase activity"/>
    <property type="evidence" value="ECO:0007669"/>
    <property type="project" value="InterPro"/>
</dbReference>
<feature type="compositionally biased region" description="Basic and acidic residues" evidence="1">
    <location>
        <begin position="1"/>
        <end position="10"/>
    </location>
</feature>
<dbReference type="STRING" id="857342.A0A2T3B457"/>
<organism evidence="2 3">
    <name type="scientific">Amorphotheca resinae ATCC 22711</name>
    <dbReference type="NCBI Taxonomy" id="857342"/>
    <lineage>
        <taxon>Eukaryota</taxon>
        <taxon>Fungi</taxon>
        <taxon>Dikarya</taxon>
        <taxon>Ascomycota</taxon>
        <taxon>Pezizomycotina</taxon>
        <taxon>Leotiomycetes</taxon>
        <taxon>Helotiales</taxon>
        <taxon>Amorphothecaceae</taxon>
        <taxon>Amorphotheca</taxon>
    </lineage>
</organism>
<feature type="region of interest" description="Disordered" evidence="1">
    <location>
        <begin position="157"/>
        <end position="177"/>
    </location>
</feature>
<dbReference type="RefSeq" id="XP_024721695.1">
    <property type="nucleotide sequence ID" value="XM_024869212.1"/>
</dbReference>
<dbReference type="InParanoid" id="A0A2T3B457"/>
<dbReference type="OrthoDB" id="7984201at2759"/>
<evidence type="ECO:0008006" key="4">
    <source>
        <dbReference type="Google" id="ProtNLM"/>
    </source>
</evidence>
<accession>A0A2T3B457</accession>
<dbReference type="PANTHER" id="PTHR13593">
    <property type="match status" value="1"/>
</dbReference>
<reference evidence="2 3" key="1">
    <citation type="journal article" date="2018" name="New Phytol.">
        <title>Comparative genomics and transcriptomics depict ericoid mycorrhizal fungi as versatile saprotrophs and plant mutualists.</title>
        <authorList>
            <person name="Martino E."/>
            <person name="Morin E."/>
            <person name="Grelet G.A."/>
            <person name="Kuo A."/>
            <person name="Kohler A."/>
            <person name="Daghino S."/>
            <person name="Barry K.W."/>
            <person name="Cichocki N."/>
            <person name="Clum A."/>
            <person name="Dockter R.B."/>
            <person name="Hainaut M."/>
            <person name="Kuo R.C."/>
            <person name="LaButti K."/>
            <person name="Lindahl B.D."/>
            <person name="Lindquist E.A."/>
            <person name="Lipzen A."/>
            <person name="Khouja H.R."/>
            <person name="Magnuson J."/>
            <person name="Murat C."/>
            <person name="Ohm R.A."/>
            <person name="Singer S.W."/>
            <person name="Spatafora J.W."/>
            <person name="Wang M."/>
            <person name="Veneault-Fourrey C."/>
            <person name="Henrissat B."/>
            <person name="Grigoriev I.V."/>
            <person name="Martin F.M."/>
            <person name="Perotto S."/>
        </authorList>
    </citation>
    <scope>NUCLEOTIDE SEQUENCE [LARGE SCALE GENOMIC DNA]</scope>
    <source>
        <strain evidence="2 3">ATCC 22711</strain>
    </source>
</reference>
<dbReference type="AlphaFoldDB" id="A0A2T3B457"/>
<dbReference type="Proteomes" id="UP000241818">
    <property type="component" value="Unassembled WGS sequence"/>
</dbReference>
<dbReference type="EMBL" id="KZ679010">
    <property type="protein sequence ID" value="PSS20425.1"/>
    <property type="molecule type" value="Genomic_DNA"/>
</dbReference>
<dbReference type="InterPro" id="IPR017946">
    <property type="entry name" value="PLC-like_Pdiesterase_TIM-brl"/>
</dbReference>
<protein>
    <recommendedName>
        <fullName evidence="4">PLC-like phosphodiesterase</fullName>
    </recommendedName>
</protein>
<evidence type="ECO:0000313" key="2">
    <source>
        <dbReference type="EMBL" id="PSS20425.1"/>
    </source>
</evidence>
<feature type="compositionally biased region" description="Low complexity" evidence="1">
    <location>
        <begin position="157"/>
        <end position="170"/>
    </location>
</feature>
<dbReference type="InterPro" id="IPR051057">
    <property type="entry name" value="PI-PLC_domain"/>
</dbReference>
<dbReference type="SUPFAM" id="SSF51695">
    <property type="entry name" value="PLC-like phosphodiesterases"/>
    <property type="match status" value="1"/>
</dbReference>
<sequence>MGERKMDTKFMHNPSMKNPNMSSETMRINVRIVVILDGSLIVAPASSSLRMICTGSNQYRFCGLEQCDMPLIIGEDICNVDLQEVARAEDGSATGPITGLSEATVPTGSYLSYSSTITAYDTAGVLGSIASETPSTNVISSSSQILLEGSVATATTGAASSNPSATSTSTPFQPSNETPCNNYPEFCSRKFSNMTEVSAHNSPFASIDNLASNQAYPVTTQLDDGIRQLQAQIHFVNNIPHFCHTSCDLLDAGPITTWLTTVYNWVSTHPYDVISIILENGDYKPVTSYVPFIEATGLVNYAYIPPKIPMSIDDWPTLEVMLLTGKRIVFFMDYNANQTAVPWILDQFSQLWETPFDQTNRSFPCNVQRPPNLSPSAAKKSMYMTNHNLNYEISLLGNDILVPYLPLLDATNNVSGFGSLGQGVQDCVQMWNYPPKFLDVDFYNAGGGSVFEVAAKWNGVVYNRPCCGATSKGAGRRRMVGEGMLLLVACGFATLLLM</sequence>
<keyword evidence="3" id="KW-1185">Reference proteome</keyword>
<gene>
    <name evidence="2" type="ORF">M430DRAFT_66122</name>
</gene>
<evidence type="ECO:0000313" key="3">
    <source>
        <dbReference type="Proteomes" id="UP000241818"/>
    </source>
</evidence>
<dbReference type="GeneID" id="36577293"/>
<dbReference type="PANTHER" id="PTHR13593:SF140">
    <property type="entry name" value="PLC-LIKE PHOSPHODIESTERASE"/>
    <property type="match status" value="1"/>
</dbReference>
<dbReference type="Gene3D" id="3.20.20.190">
    <property type="entry name" value="Phosphatidylinositol (PI) phosphodiesterase"/>
    <property type="match status" value="1"/>
</dbReference>
<feature type="region of interest" description="Disordered" evidence="1">
    <location>
        <begin position="1"/>
        <end position="22"/>
    </location>
</feature>
<dbReference type="Pfam" id="PF26146">
    <property type="entry name" value="PI-PLC_X"/>
    <property type="match status" value="1"/>
</dbReference>
<proteinExistence type="predicted"/>
<evidence type="ECO:0000256" key="1">
    <source>
        <dbReference type="SAM" id="MobiDB-lite"/>
    </source>
</evidence>
<dbReference type="GO" id="GO:0006629">
    <property type="term" value="P:lipid metabolic process"/>
    <property type="evidence" value="ECO:0007669"/>
    <property type="project" value="InterPro"/>
</dbReference>
<name>A0A2T3B457_AMORE</name>